<gene>
    <name evidence="2" type="ORF">ACFPIJ_07145</name>
</gene>
<sequence length="246" mass="25421">MNEIATGVRRLGDDAVNFFLIEGEAGLTLVDAGLPAHYRQLAALLGPRIRDIRAVLLTHAHIDHIGLAGRLHREIGADVHVHAGDAAMLARPVTANGRWKAERSLLPYALRRPAALRTPLHLATHGAFWSTTPVPASVAVVDGVLAVPGRPHVVVVPGHTAGSAAFHFPEHGVLCTGDALVTDDSIIGRRGPRIVCRAFTADSAAALRSLDALAGLDARLVLPGHGAPFAGSPAAAVAAAHAAGTA</sequence>
<dbReference type="RefSeq" id="WP_380113827.1">
    <property type="nucleotide sequence ID" value="NZ_JBHSIU010000010.1"/>
</dbReference>
<dbReference type="Pfam" id="PF00753">
    <property type="entry name" value="Lactamase_B"/>
    <property type="match status" value="1"/>
</dbReference>
<proteinExistence type="predicted"/>
<keyword evidence="3" id="KW-1185">Reference proteome</keyword>
<dbReference type="InterPro" id="IPR050855">
    <property type="entry name" value="NDM-1-like"/>
</dbReference>
<comment type="caution">
    <text evidence="2">The sequence shown here is derived from an EMBL/GenBank/DDBJ whole genome shotgun (WGS) entry which is preliminary data.</text>
</comment>
<feature type="domain" description="Metallo-beta-lactamase" evidence="1">
    <location>
        <begin position="15"/>
        <end position="225"/>
    </location>
</feature>
<evidence type="ECO:0000259" key="1">
    <source>
        <dbReference type="SMART" id="SM00849"/>
    </source>
</evidence>
<organism evidence="2 3">
    <name type="scientific">Dactylosporangium cerinum</name>
    <dbReference type="NCBI Taxonomy" id="1434730"/>
    <lineage>
        <taxon>Bacteria</taxon>
        <taxon>Bacillati</taxon>
        <taxon>Actinomycetota</taxon>
        <taxon>Actinomycetes</taxon>
        <taxon>Micromonosporales</taxon>
        <taxon>Micromonosporaceae</taxon>
        <taxon>Dactylosporangium</taxon>
    </lineage>
</organism>
<dbReference type="Gene3D" id="3.60.15.10">
    <property type="entry name" value="Ribonuclease Z/Hydroxyacylglutathione hydrolase-like"/>
    <property type="match status" value="1"/>
</dbReference>
<dbReference type="InterPro" id="IPR001279">
    <property type="entry name" value="Metallo-B-lactamas"/>
</dbReference>
<dbReference type="EMBL" id="JBHSIU010000010">
    <property type="protein sequence ID" value="MFC4997596.1"/>
    <property type="molecule type" value="Genomic_DNA"/>
</dbReference>
<evidence type="ECO:0000313" key="2">
    <source>
        <dbReference type="EMBL" id="MFC4997596.1"/>
    </source>
</evidence>
<dbReference type="SUPFAM" id="SSF56281">
    <property type="entry name" value="Metallo-hydrolase/oxidoreductase"/>
    <property type="match status" value="1"/>
</dbReference>
<dbReference type="PANTHER" id="PTHR42951:SF14">
    <property type="entry name" value="METALLO-BETA-LACTAMASE SUPERFAMILY PROTEIN"/>
    <property type="match status" value="1"/>
</dbReference>
<dbReference type="Proteomes" id="UP001595912">
    <property type="component" value="Unassembled WGS sequence"/>
</dbReference>
<protein>
    <submittedName>
        <fullName evidence="2">MBL fold metallo-hydrolase</fullName>
    </submittedName>
</protein>
<name>A0ABV9VMH6_9ACTN</name>
<dbReference type="SMART" id="SM00849">
    <property type="entry name" value="Lactamase_B"/>
    <property type="match status" value="1"/>
</dbReference>
<evidence type="ECO:0000313" key="3">
    <source>
        <dbReference type="Proteomes" id="UP001595912"/>
    </source>
</evidence>
<dbReference type="CDD" id="cd07721">
    <property type="entry name" value="yflN-like_MBL-fold"/>
    <property type="match status" value="1"/>
</dbReference>
<reference evidence="3" key="1">
    <citation type="journal article" date="2019" name="Int. J. Syst. Evol. Microbiol.">
        <title>The Global Catalogue of Microorganisms (GCM) 10K type strain sequencing project: providing services to taxonomists for standard genome sequencing and annotation.</title>
        <authorList>
            <consortium name="The Broad Institute Genomics Platform"/>
            <consortium name="The Broad Institute Genome Sequencing Center for Infectious Disease"/>
            <person name="Wu L."/>
            <person name="Ma J."/>
        </authorList>
    </citation>
    <scope>NUCLEOTIDE SEQUENCE [LARGE SCALE GENOMIC DNA]</scope>
    <source>
        <strain evidence="3">CGMCC 4.7152</strain>
    </source>
</reference>
<dbReference type="InterPro" id="IPR036866">
    <property type="entry name" value="RibonucZ/Hydroxyglut_hydro"/>
</dbReference>
<dbReference type="PANTHER" id="PTHR42951">
    <property type="entry name" value="METALLO-BETA-LACTAMASE DOMAIN-CONTAINING"/>
    <property type="match status" value="1"/>
</dbReference>
<accession>A0ABV9VMH6</accession>